<dbReference type="NCBIfam" id="TIGR00303">
    <property type="entry name" value="nicotinate mononucleotide-dependent phosphoribosyltransferase CobT"/>
    <property type="match status" value="1"/>
</dbReference>
<dbReference type="InterPro" id="IPR002805">
    <property type="entry name" value="Nict_dMeBzImd_PRibTrfase_arc"/>
</dbReference>
<comment type="caution">
    <text evidence="1">The sequence shown here is derived from an EMBL/GenBank/DDBJ whole genome shotgun (WGS) entry which is preliminary data.</text>
</comment>
<accession>A0ABY1JD97</accession>
<dbReference type="NCBIfam" id="NF003372">
    <property type="entry name" value="PRK04447.1-5"/>
    <property type="match status" value="1"/>
</dbReference>
<sequence length="332" mass="35271">MFLLCIANTDLSKIPNLSAAGANPEAIKYTVPCDAEFLFWGKCLSTSALPVDPEGHPTPAIFSRAAREEANFPVMVLRAGSFLPPKCPYVEMGSKPGSNPLENPAVDEVEKIYSWAKELGNVLASTNPLLVIGESIPGGTTSAFLVLKALGYDGMVSSASPHNPSNLKLEVWEKCCSKYGIKEGGFRGRGLEAVALLGDPMQAAVSGLAMGSYAKSRLILAGGTQMLAIAAVLRNEGYDGMIELATTKYVASDSSANFAKLAEELGVKAHVVSMDLSQSPFRGLSDYEKGYVKEGVGAGGALWYANYLGVPLERVLRRAEQIYGDLMEGMTS</sequence>
<dbReference type="SUPFAM" id="SSF52733">
    <property type="entry name" value="Nicotinate mononucleotide:5,6-dimethylbenzimidazole phosphoribosyltransferase (CobT)"/>
    <property type="match status" value="1"/>
</dbReference>
<name>A0ABY1JD97_9BACT</name>
<dbReference type="Gene3D" id="3.40.50.10210">
    <property type="match status" value="1"/>
</dbReference>
<evidence type="ECO:0000313" key="2">
    <source>
        <dbReference type="Proteomes" id="UP000185093"/>
    </source>
</evidence>
<protein>
    <submittedName>
        <fullName evidence="1">TIGR00303 family protein</fullName>
    </submittedName>
</protein>
<keyword evidence="2" id="KW-1185">Reference proteome</keyword>
<dbReference type="PANTHER" id="PTHR38811:SF1">
    <property type="entry name" value="UPF0284 PROTEIN SLL1500"/>
    <property type="match status" value="1"/>
</dbReference>
<dbReference type="EMBL" id="FSQZ01000001">
    <property type="protein sequence ID" value="SIN68007.1"/>
    <property type="molecule type" value="Genomic_DNA"/>
</dbReference>
<dbReference type="InterPro" id="IPR003200">
    <property type="entry name" value="Nict_dMeBzImd_PRibTrfase"/>
</dbReference>
<evidence type="ECO:0000313" key="1">
    <source>
        <dbReference type="EMBL" id="SIN68007.1"/>
    </source>
</evidence>
<dbReference type="RefSeq" id="WP_014807904.1">
    <property type="nucleotide sequence ID" value="NZ_DAONBL010000007.1"/>
</dbReference>
<dbReference type="PANTHER" id="PTHR38811">
    <property type="match status" value="1"/>
</dbReference>
<dbReference type="Proteomes" id="UP000185093">
    <property type="component" value="Unassembled WGS sequence"/>
</dbReference>
<organism evidence="1 2">
    <name type="scientific">Acetomicrobium flavidum</name>
    <dbReference type="NCBI Taxonomy" id="49896"/>
    <lineage>
        <taxon>Bacteria</taxon>
        <taxon>Thermotogati</taxon>
        <taxon>Synergistota</taxon>
        <taxon>Synergistia</taxon>
        <taxon>Synergistales</taxon>
        <taxon>Acetomicrobiaceae</taxon>
        <taxon>Acetomicrobium</taxon>
    </lineage>
</organism>
<gene>
    <name evidence="1" type="ORF">SAMN05444368_1123</name>
</gene>
<dbReference type="CDD" id="cd02439">
    <property type="entry name" value="DMB-PRT_CobT"/>
    <property type="match status" value="1"/>
</dbReference>
<dbReference type="InterPro" id="IPR036087">
    <property type="entry name" value="Nict_dMeBzImd_PRibTrfase_sf"/>
</dbReference>
<dbReference type="HAMAP" id="MF_01086">
    <property type="entry name" value="UPF0284"/>
    <property type="match status" value="1"/>
</dbReference>
<proteinExistence type="inferred from homology"/>
<reference evidence="1 2" key="1">
    <citation type="submission" date="2016-11" db="EMBL/GenBank/DDBJ databases">
        <authorList>
            <person name="Varghese N."/>
            <person name="Submissions S."/>
        </authorList>
    </citation>
    <scope>NUCLEOTIDE SEQUENCE [LARGE SCALE GENOMIC DNA]</scope>
    <source>
        <strain evidence="1 2">DSM 20664</strain>
    </source>
</reference>